<name>W9V2P0_9GAMM</name>
<dbReference type="RefSeq" id="WP_052348245.1">
    <property type="nucleotide sequence ID" value="NZ_AONC01000063.1"/>
</dbReference>
<organism evidence="1 2">
    <name type="scientific">Imhoffiella purpurea</name>
    <dbReference type="NCBI Taxonomy" id="1249627"/>
    <lineage>
        <taxon>Bacteria</taxon>
        <taxon>Pseudomonadati</taxon>
        <taxon>Pseudomonadota</taxon>
        <taxon>Gammaproteobacteria</taxon>
        <taxon>Chromatiales</taxon>
        <taxon>Chromatiaceae</taxon>
        <taxon>Imhoffiella</taxon>
    </lineage>
</organism>
<dbReference type="eggNOG" id="COG4422">
    <property type="taxonomic scope" value="Bacteria"/>
</dbReference>
<sequence length="339" mass="37901">MGENSKIEWTTHTFNPWLGCTKVSLGCANCYAEAWARRSGRVQWGPAVERRRTSAELWRQPLRWNAQAQRTGERPRVFCASLADVFDPAAAQEWRADLWRLIDSTPALDWLLLTKRIGAVAGMVPDLWLDGDWPAHVWLGITVCNQVVANRDIPQLLELPAPVRFLSCEPLLGPLDLRHLDADAAESEHLFQIDALTGRQTDMGHPCLDVPSLDWVIVGGESGPRARPMHPAWVRDLRDQCSAANVPFLFKQWGEWREPLEGEAYDTSRGRRAKPSAFIMSADGTAHCFQNDSIIHGRVMVRVGKKAAGRTLDGRTWDALPGAGRHPLNSPNLALLEED</sequence>
<keyword evidence="2" id="KW-1185">Reference proteome</keyword>
<dbReference type="AlphaFoldDB" id="W9V2P0"/>
<proteinExistence type="predicted"/>
<comment type="caution">
    <text evidence="1">The sequence shown here is derived from an EMBL/GenBank/DDBJ whole genome shotgun (WGS) entry which is preliminary data.</text>
</comment>
<protein>
    <submittedName>
        <fullName evidence="1">Bacteriophage protein gp37</fullName>
    </submittedName>
</protein>
<dbReference type="Pfam" id="PF07505">
    <property type="entry name" value="DUF5131"/>
    <property type="match status" value="1"/>
</dbReference>
<dbReference type="STRING" id="1249627.D779_3602"/>
<dbReference type="Proteomes" id="UP000019460">
    <property type="component" value="Unassembled WGS sequence"/>
</dbReference>
<evidence type="ECO:0000313" key="2">
    <source>
        <dbReference type="Proteomes" id="UP000019460"/>
    </source>
</evidence>
<dbReference type="InterPro" id="IPR011101">
    <property type="entry name" value="DUF5131"/>
</dbReference>
<dbReference type="OrthoDB" id="9787478at2"/>
<gene>
    <name evidence="1" type="ORF">D779_3602</name>
</gene>
<dbReference type="EMBL" id="AONC01000063">
    <property type="protein sequence ID" value="EXJ13599.1"/>
    <property type="molecule type" value="Genomic_DNA"/>
</dbReference>
<evidence type="ECO:0000313" key="1">
    <source>
        <dbReference type="EMBL" id="EXJ13599.1"/>
    </source>
</evidence>
<reference evidence="1 2" key="1">
    <citation type="submission" date="2012-11" db="EMBL/GenBank/DDBJ databases">
        <title>Genome assembly of Thiorhodococcus sp. AK35.</title>
        <authorList>
            <person name="Nupur N."/>
            <person name="Khatri I."/>
            <person name="Subramanian S."/>
            <person name="Pinnaka A."/>
        </authorList>
    </citation>
    <scope>NUCLEOTIDE SEQUENCE [LARGE SCALE GENOMIC DNA]</scope>
    <source>
        <strain evidence="1 2">AK35</strain>
    </source>
</reference>
<accession>W9V2P0</accession>